<dbReference type="EMBL" id="CP002454">
    <property type="protein sequence ID" value="ADV67136.1"/>
    <property type="molecule type" value="Genomic_DNA"/>
</dbReference>
<feature type="active site" description="Charge relay system" evidence="5">
    <location>
        <position position="234"/>
    </location>
</feature>
<evidence type="ECO:0000259" key="7">
    <source>
        <dbReference type="Pfam" id="PF00082"/>
    </source>
</evidence>
<dbReference type="PANTHER" id="PTHR43806:SF11">
    <property type="entry name" value="CEREVISIN-RELATED"/>
    <property type="match status" value="1"/>
</dbReference>
<evidence type="ECO:0000313" key="9">
    <source>
        <dbReference type="Proteomes" id="UP000008635"/>
    </source>
</evidence>
<feature type="active site" description="Charge relay system" evidence="5">
    <location>
        <position position="399"/>
    </location>
</feature>
<comment type="similarity">
    <text evidence="1 5">Belongs to the peptidase S8 family.</text>
</comment>
<keyword evidence="9" id="KW-1185">Reference proteome</keyword>
<evidence type="ECO:0000256" key="1">
    <source>
        <dbReference type="ARBA" id="ARBA00011073"/>
    </source>
</evidence>
<gene>
    <name evidence="8" type="ordered locus">Deima_1487</name>
</gene>
<protein>
    <submittedName>
        <fullName evidence="8">Peptidase S8 and S53 subtilisin kexin sedolisin</fullName>
    </submittedName>
</protein>
<name>E8U7U7_DEIML</name>
<sequence length="457" mass="46261" precursor="true">MPKFPKSASRPLALAVTLSVLLAACSQPQGATPTSALPADDLGLWAAPANVPADVPGELIVKVRARTPLNAQTLGLGALLLRAERLTPGGDVYRLTVPSGREAQALHTLSARGTVAYAERNHTYTPQGAYIVNDTFYSTLWGLQGSTTQPASPYGTGAAAAWARGYTGSASVYVGVVDTGVQIDHPDLAAQVWTNPADPADGVDNDGNGYVDDTRGWNFTDGSSALYTGNADKHGTHVAGIIGARANNAQGVAGVNWAVNLIPTKFLGTSGYGDTANAVSAIAYLTDLKVNRGVNVVAINSSWSGAPSQALYDAISAANDAGILFVASAGNNGVNADAQPAYPAAYDLPNVVSVTAIDKAGALPSWANTGAGSVDLGAPGVSIRSTVNGSTYATADGTSMATAFVTGAAALYASTHPGVSPSALKAALLASVTPTASLQGRTVTGGRLDVARLMTLP</sequence>
<dbReference type="Gene3D" id="3.40.50.200">
    <property type="entry name" value="Peptidase S8/S53 domain"/>
    <property type="match status" value="1"/>
</dbReference>
<dbReference type="InterPro" id="IPR050131">
    <property type="entry name" value="Peptidase_S8_subtilisin-like"/>
</dbReference>
<dbReference type="AlphaFoldDB" id="E8U7U7"/>
<dbReference type="InterPro" id="IPR023827">
    <property type="entry name" value="Peptidase_S8_Asp-AS"/>
</dbReference>
<evidence type="ECO:0000256" key="6">
    <source>
        <dbReference type="SAM" id="SignalP"/>
    </source>
</evidence>
<reference evidence="9" key="2">
    <citation type="submission" date="2011-01" db="EMBL/GenBank/DDBJ databases">
        <title>The complete genome of Deinococcus maricopensis DSM 21211.</title>
        <authorList>
            <consortium name="US DOE Joint Genome Institute (JGI-PGF)"/>
            <person name="Lucas S."/>
            <person name="Copeland A."/>
            <person name="Lapidus A."/>
            <person name="Goodwin L."/>
            <person name="Pitluck S."/>
            <person name="Kyrpides N."/>
            <person name="Mavromatis K."/>
            <person name="Pagani I."/>
            <person name="Ivanova N."/>
            <person name="Ovchinnikova G."/>
            <person name="Zeytun A."/>
            <person name="Detter J.C."/>
            <person name="Han C."/>
            <person name="Land M."/>
            <person name="Hauser L."/>
            <person name="Markowitz V."/>
            <person name="Cheng J.-F."/>
            <person name="Hugenholtz P."/>
            <person name="Woyke T."/>
            <person name="Wu D."/>
            <person name="Pukall R."/>
            <person name="Gehrich-Schroeter G."/>
            <person name="Brambilla E."/>
            <person name="Klenk H.-P."/>
            <person name="Eisen J.A."/>
        </authorList>
    </citation>
    <scope>NUCLEOTIDE SEQUENCE [LARGE SCALE GENOMIC DNA]</scope>
    <source>
        <strain evidence="9">DSM 21211 / LMG 22137 / NRRL B-23946 / LB-34</strain>
    </source>
</reference>
<feature type="domain" description="Peptidase S8/S53" evidence="7">
    <location>
        <begin position="171"/>
        <end position="433"/>
    </location>
</feature>
<dbReference type="RefSeq" id="WP_013556641.1">
    <property type="nucleotide sequence ID" value="NC_014958.1"/>
</dbReference>
<feature type="signal peptide" evidence="6">
    <location>
        <begin position="1"/>
        <end position="31"/>
    </location>
</feature>
<evidence type="ECO:0000256" key="5">
    <source>
        <dbReference type="PROSITE-ProRule" id="PRU01240"/>
    </source>
</evidence>
<dbReference type="HOGENOM" id="CLU_011263_15_6_0"/>
<dbReference type="KEGG" id="dmr:Deima_1487"/>
<dbReference type="InterPro" id="IPR015500">
    <property type="entry name" value="Peptidase_S8_subtilisin-rel"/>
</dbReference>
<evidence type="ECO:0000313" key="8">
    <source>
        <dbReference type="EMBL" id="ADV67136.1"/>
    </source>
</evidence>
<dbReference type="InterPro" id="IPR036852">
    <property type="entry name" value="Peptidase_S8/S53_dom_sf"/>
</dbReference>
<evidence type="ECO:0000256" key="4">
    <source>
        <dbReference type="ARBA" id="ARBA00022825"/>
    </source>
</evidence>
<dbReference type="InterPro" id="IPR022398">
    <property type="entry name" value="Peptidase_S8_His-AS"/>
</dbReference>
<keyword evidence="4 5" id="KW-0720">Serine protease</keyword>
<organism evidence="8 9">
    <name type="scientific">Deinococcus maricopensis (strain DSM 21211 / LMG 22137 / NRRL B-23946 / LB-34)</name>
    <dbReference type="NCBI Taxonomy" id="709986"/>
    <lineage>
        <taxon>Bacteria</taxon>
        <taxon>Thermotogati</taxon>
        <taxon>Deinococcota</taxon>
        <taxon>Deinococci</taxon>
        <taxon>Deinococcales</taxon>
        <taxon>Deinococcaceae</taxon>
        <taxon>Deinococcus</taxon>
    </lineage>
</organism>
<dbReference type="InterPro" id="IPR000209">
    <property type="entry name" value="Peptidase_S8/S53_dom"/>
</dbReference>
<dbReference type="PANTHER" id="PTHR43806">
    <property type="entry name" value="PEPTIDASE S8"/>
    <property type="match status" value="1"/>
</dbReference>
<dbReference type="InterPro" id="IPR034204">
    <property type="entry name" value="PfSUB1-like_cat_dom"/>
</dbReference>
<dbReference type="eggNOG" id="COG1404">
    <property type="taxonomic scope" value="Bacteria"/>
</dbReference>
<accession>E8U7U7</accession>
<dbReference type="PROSITE" id="PS51892">
    <property type="entry name" value="SUBTILASE"/>
    <property type="match status" value="1"/>
</dbReference>
<dbReference type="STRING" id="709986.Deima_1487"/>
<keyword evidence="6" id="KW-0732">Signal</keyword>
<dbReference type="SUPFAM" id="SSF52743">
    <property type="entry name" value="Subtilisin-like"/>
    <property type="match status" value="1"/>
</dbReference>
<dbReference type="PROSITE" id="PS00136">
    <property type="entry name" value="SUBTILASE_ASP"/>
    <property type="match status" value="1"/>
</dbReference>
<dbReference type="CDD" id="cd07473">
    <property type="entry name" value="Peptidases_S8_Subtilisin_like"/>
    <property type="match status" value="1"/>
</dbReference>
<dbReference type="GO" id="GO:0006508">
    <property type="term" value="P:proteolysis"/>
    <property type="evidence" value="ECO:0007669"/>
    <property type="project" value="UniProtKB-KW"/>
</dbReference>
<dbReference type="Proteomes" id="UP000008635">
    <property type="component" value="Chromosome"/>
</dbReference>
<evidence type="ECO:0000256" key="3">
    <source>
        <dbReference type="ARBA" id="ARBA00022801"/>
    </source>
</evidence>
<feature type="chain" id="PRO_5003231732" evidence="6">
    <location>
        <begin position="32"/>
        <end position="457"/>
    </location>
</feature>
<dbReference type="GO" id="GO:0004252">
    <property type="term" value="F:serine-type endopeptidase activity"/>
    <property type="evidence" value="ECO:0007669"/>
    <property type="project" value="UniProtKB-UniRule"/>
</dbReference>
<keyword evidence="3 5" id="KW-0378">Hydrolase</keyword>
<dbReference type="Pfam" id="PF00082">
    <property type="entry name" value="Peptidase_S8"/>
    <property type="match status" value="1"/>
</dbReference>
<reference evidence="8 9" key="1">
    <citation type="journal article" date="2011" name="Stand. Genomic Sci.">
        <title>Complete genome sequence of Deinococcus maricopensis type strain (LB-34).</title>
        <authorList>
            <person name="Pukall R."/>
            <person name="Zeytun A."/>
            <person name="Lucas S."/>
            <person name="Lapidus A."/>
            <person name="Hammon N."/>
            <person name="Deshpande S."/>
            <person name="Nolan M."/>
            <person name="Cheng J.F."/>
            <person name="Pitluck S."/>
            <person name="Liolios K."/>
            <person name="Pagani I."/>
            <person name="Mikhailova N."/>
            <person name="Ivanova N."/>
            <person name="Mavromatis K."/>
            <person name="Pati A."/>
            <person name="Tapia R."/>
            <person name="Han C."/>
            <person name="Goodwin L."/>
            <person name="Chen A."/>
            <person name="Palaniappan K."/>
            <person name="Land M."/>
            <person name="Hauser L."/>
            <person name="Chang Y.J."/>
            <person name="Jeffries C.D."/>
            <person name="Brambilla E.M."/>
            <person name="Rohde M."/>
            <person name="Goker M."/>
            <person name="Detter J.C."/>
            <person name="Woyke T."/>
            <person name="Bristow J."/>
            <person name="Eisen J.A."/>
            <person name="Markowitz V."/>
            <person name="Hugenholtz P."/>
            <person name="Kyrpides N.C."/>
            <person name="Klenk H.P."/>
        </authorList>
    </citation>
    <scope>NUCLEOTIDE SEQUENCE [LARGE SCALE GENOMIC DNA]</scope>
    <source>
        <strain evidence="9">DSM 21211 / LMG 22137 / NRRL B-23946 / LB-34</strain>
    </source>
</reference>
<keyword evidence="2 5" id="KW-0645">Protease</keyword>
<dbReference type="OrthoDB" id="9762689at2"/>
<proteinExistence type="inferred from homology"/>
<feature type="active site" description="Charge relay system" evidence="5">
    <location>
        <position position="178"/>
    </location>
</feature>
<evidence type="ECO:0000256" key="2">
    <source>
        <dbReference type="ARBA" id="ARBA00022670"/>
    </source>
</evidence>
<dbReference type="PROSITE" id="PS00137">
    <property type="entry name" value="SUBTILASE_HIS"/>
    <property type="match status" value="1"/>
</dbReference>
<dbReference type="PROSITE" id="PS51257">
    <property type="entry name" value="PROKAR_LIPOPROTEIN"/>
    <property type="match status" value="1"/>
</dbReference>
<dbReference type="PRINTS" id="PR00723">
    <property type="entry name" value="SUBTILISIN"/>
</dbReference>